<dbReference type="InterPro" id="IPR006035">
    <property type="entry name" value="Ureohydrolase"/>
</dbReference>
<dbReference type="AlphaFoldDB" id="A0A2Z6B1D3"/>
<dbReference type="NCBIfam" id="TIGR01230">
    <property type="entry name" value="agmatinase"/>
    <property type="match status" value="1"/>
</dbReference>
<evidence type="ECO:0000256" key="3">
    <source>
        <dbReference type="ARBA" id="ARBA00022801"/>
    </source>
</evidence>
<dbReference type="KEGG" id="dfl:DFE_2480"/>
<reference evidence="6 7" key="1">
    <citation type="journal article" date="2018" name="Sci. Adv.">
        <title>Multi-heme cytochromes provide a pathway for survival in energy-limited environments.</title>
        <authorList>
            <person name="Deng X."/>
            <person name="Dohmae N."/>
            <person name="Nealson K.H."/>
            <person name="Hashimoto K."/>
            <person name="Okamoto A."/>
        </authorList>
    </citation>
    <scope>NUCLEOTIDE SEQUENCE [LARGE SCALE GENOMIC DNA]</scope>
    <source>
        <strain evidence="6 7">IS5</strain>
    </source>
</reference>
<dbReference type="EMBL" id="AP017378">
    <property type="protein sequence ID" value="BBD09206.1"/>
    <property type="molecule type" value="Genomic_DNA"/>
</dbReference>
<dbReference type="PANTHER" id="PTHR11358">
    <property type="entry name" value="ARGINASE/AGMATINASE"/>
    <property type="match status" value="1"/>
</dbReference>
<comment type="cofactor">
    <cofactor evidence="4">
        <name>Mn(2+)</name>
        <dbReference type="ChEBI" id="CHEBI:29035"/>
    </cofactor>
    <text evidence="4">Binds 2 manganese ions per subunit.</text>
</comment>
<dbReference type="RefSeq" id="WP_126379983.1">
    <property type="nucleotide sequence ID" value="NZ_AP017378.1"/>
</dbReference>
<keyword evidence="4" id="KW-0464">Manganese</keyword>
<gene>
    <name evidence="6" type="primary">speB</name>
    <name evidence="6" type="ORF">DFE_2480</name>
</gene>
<sequence>MNDDRLIFMEDEIGNMPATESLFHVIPVPWEASVSYGGGTAQGPEEILKASDQLEVWDGQSIPAEKGIHTLAALDCSGDPEEVLTRIEQATATSLKAGAVPVLLGGEHTVTLGALRAVAATGKKVGVIQFDAHADLRDTYEGSPYSHACVMHRALDIELPLFQIGIRSLSPAEVKLRQELTIPGIDGPDLPLSPPKSPLLPEDFPEAVYVTFDVDGLDPSLMPATGTPEPGGLFWHQAMWLLDAIATERTIIGFDVVELAPIPDMHAPQFICARLAYNLMGMIARQSDSQ</sequence>
<evidence type="ECO:0000313" key="6">
    <source>
        <dbReference type="EMBL" id="BBD09206.1"/>
    </source>
</evidence>
<feature type="binding site" evidence="4">
    <location>
        <position position="215"/>
    </location>
    <ligand>
        <name>Mn(2+)</name>
        <dbReference type="ChEBI" id="CHEBI:29035"/>
        <label>1</label>
    </ligand>
</feature>
<dbReference type="InterPro" id="IPR020855">
    <property type="entry name" value="Ureohydrolase_Mn_BS"/>
</dbReference>
<feature type="binding site" evidence="4">
    <location>
        <position position="108"/>
    </location>
    <ligand>
        <name>Mn(2+)</name>
        <dbReference type="ChEBI" id="CHEBI:29035"/>
        <label>1</label>
    </ligand>
</feature>
<dbReference type="Pfam" id="PF00491">
    <property type="entry name" value="Arginase"/>
    <property type="match status" value="1"/>
</dbReference>
<proteinExistence type="inferred from homology"/>
<dbReference type="Gene3D" id="3.40.800.10">
    <property type="entry name" value="Ureohydrolase domain"/>
    <property type="match status" value="1"/>
</dbReference>
<dbReference type="GO" id="GO:0033389">
    <property type="term" value="P:putrescine biosynthetic process from arginine, via agmatine"/>
    <property type="evidence" value="ECO:0007669"/>
    <property type="project" value="TreeGrafter"/>
</dbReference>
<keyword evidence="3 5" id="KW-0378">Hydrolase</keyword>
<dbReference type="PIRSF" id="PIRSF036979">
    <property type="entry name" value="Arginase"/>
    <property type="match status" value="1"/>
</dbReference>
<evidence type="ECO:0000256" key="1">
    <source>
        <dbReference type="ARBA" id="ARBA00009227"/>
    </source>
</evidence>
<keyword evidence="2 4" id="KW-0479">Metal-binding</keyword>
<dbReference type="PANTHER" id="PTHR11358:SF26">
    <property type="entry name" value="GUANIDINO ACID HYDROLASE, MITOCHONDRIAL"/>
    <property type="match status" value="1"/>
</dbReference>
<comment type="similarity">
    <text evidence="1">Belongs to the arginase family. Agmatinase subfamily.</text>
</comment>
<dbReference type="InterPro" id="IPR005925">
    <property type="entry name" value="Agmatinase-rel"/>
</dbReference>
<dbReference type="GO" id="GO:0046872">
    <property type="term" value="F:metal ion binding"/>
    <property type="evidence" value="ECO:0007669"/>
    <property type="project" value="UniProtKB-KW"/>
</dbReference>
<evidence type="ECO:0000256" key="4">
    <source>
        <dbReference type="PIRSR" id="PIRSR036979-1"/>
    </source>
</evidence>
<dbReference type="GO" id="GO:0008783">
    <property type="term" value="F:agmatinase activity"/>
    <property type="evidence" value="ECO:0007669"/>
    <property type="project" value="TreeGrafter"/>
</dbReference>
<protein>
    <submittedName>
        <fullName evidence="6">SpeB protein</fullName>
    </submittedName>
</protein>
<evidence type="ECO:0000313" key="7">
    <source>
        <dbReference type="Proteomes" id="UP000269883"/>
    </source>
</evidence>
<feature type="binding site" evidence="4">
    <location>
        <position position="131"/>
    </location>
    <ligand>
        <name>Mn(2+)</name>
        <dbReference type="ChEBI" id="CHEBI:29035"/>
        <label>1</label>
    </ligand>
</feature>
<dbReference type="SUPFAM" id="SSF52768">
    <property type="entry name" value="Arginase/deacetylase"/>
    <property type="match status" value="1"/>
</dbReference>
<dbReference type="OrthoDB" id="9789727at2"/>
<accession>A0A2Z6B1D3</accession>
<dbReference type="InterPro" id="IPR023696">
    <property type="entry name" value="Ureohydrolase_dom_sf"/>
</dbReference>
<name>A0A2Z6B1D3_9BACT</name>
<organism evidence="6 7">
    <name type="scientific">Desulfovibrio ferrophilus</name>
    <dbReference type="NCBI Taxonomy" id="241368"/>
    <lineage>
        <taxon>Bacteria</taxon>
        <taxon>Pseudomonadati</taxon>
        <taxon>Thermodesulfobacteriota</taxon>
        <taxon>Desulfovibrionia</taxon>
        <taxon>Desulfovibrionales</taxon>
        <taxon>Desulfovibrionaceae</taxon>
        <taxon>Desulfovibrio</taxon>
    </lineage>
</organism>
<evidence type="ECO:0000256" key="5">
    <source>
        <dbReference type="RuleBase" id="RU003684"/>
    </source>
</evidence>
<feature type="binding site" evidence="4">
    <location>
        <position position="213"/>
    </location>
    <ligand>
        <name>Mn(2+)</name>
        <dbReference type="ChEBI" id="CHEBI:29035"/>
        <label>1</label>
    </ligand>
</feature>
<dbReference type="PROSITE" id="PS01053">
    <property type="entry name" value="ARGINASE_1"/>
    <property type="match status" value="1"/>
</dbReference>
<feature type="binding site" evidence="4">
    <location>
        <position position="133"/>
    </location>
    <ligand>
        <name>Mn(2+)</name>
        <dbReference type="ChEBI" id="CHEBI:29035"/>
        <label>1</label>
    </ligand>
</feature>
<dbReference type="Proteomes" id="UP000269883">
    <property type="component" value="Chromosome"/>
</dbReference>
<dbReference type="PROSITE" id="PS51409">
    <property type="entry name" value="ARGINASE_2"/>
    <property type="match status" value="1"/>
</dbReference>
<evidence type="ECO:0000256" key="2">
    <source>
        <dbReference type="ARBA" id="ARBA00022723"/>
    </source>
</evidence>
<dbReference type="CDD" id="cd11593">
    <property type="entry name" value="Agmatinase-like_2"/>
    <property type="match status" value="1"/>
</dbReference>
<feature type="binding site" evidence="4">
    <location>
        <position position="135"/>
    </location>
    <ligand>
        <name>Mn(2+)</name>
        <dbReference type="ChEBI" id="CHEBI:29035"/>
        <label>1</label>
    </ligand>
</feature>
<keyword evidence="7" id="KW-1185">Reference proteome</keyword>